<protein>
    <submittedName>
        <fullName evidence="2 3">Uncharacterized protein</fullName>
    </submittedName>
</protein>
<feature type="region of interest" description="Disordered" evidence="1">
    <location>
        <begin position="1"/>
        <end position="24"/>
    </location>
</feature>
<gene>
    <name evidence="2" type="ORF">BRADI_5g18235v3</name>
</gene>
<accession>A0A2K2CHZ4</accession>
<dbReference type="EMBL" id="CM000884">
    <property type="protein sequence ID" value="PNT61645.1"/>
    <property type="molecule type" value="Genomic_DNA"/>
</dbReference>
<dbReference type="Gramene" id="PNT61645">
    <property type="protein sequence ID" value="PNT61645"/>
    <property type="gene ID" value="BRADI_5g18235v3"/>
</dbReference>
<evidence type="ECO:0000313" key="4">
    <source>
        <dbReference type="Proteomes" id="UP000008810"/>
    </source>
</evidence>
<keyword evidence="4" id="KW-1185">Reference proteome</keyword>
<proteinExistence type="predicted"/>
<dbReference type="Proteomes" id="UP000008810">
    <property type="component" value="Chromosome 5"/>
</dbReference>
<reference evidence="3" key="3">
    <citation type="submission" date="2018-08" db="UniProtKB">
        <authorList>
            <consortium name="EnsemblPlants"/>
        </authorList>
    </citation>
    <scope>IDENTIFICATION</scope>
    <source>
        <strain evidence="3">cv. Bd21</strain>
    </source>
</reference>
<evidence type="ECO:0000256" key="1">
    <source>
        <dbReference type="SAM" id="MobiDB-lite"/>
    </source>
</evidence>
<organism evidence="2">
    <name type="scientific">Brachypodium distachyon</name>
    <name type="common">Purple false brome</name>
    <name type="synonym">Trachynia distachya</name>
    <dbReference type="NCBI Taxonomy" id="15368"/>
    <lineage>
        <taxon>Eukaryota</taxon>
        <taxon>Viridiplantae</taxon>
        <taxon>Streptophyta</taxon>
        <taxon>Embryophyta</taxon>
        <taxon>Tracheophyta</taxon>
        <taxon>Spermatophyta</taxon>
        <taxon>Magnoliopsida</taxon>
        <taxon>Liliopsida</taxon>
        <taxon>Poales</taxon>
        <taxon>Poaceae</taxon>
        <taxon>BOP clade</taxon>
        <taxon>Pooideae</taxon>
        <taxon>Stipodae</taxon>
        <taxon>Brachypodieae</taxon>
        <taxon>Brachypodium</taxon>
    </lineage>
</organism>
<reference evidence="2 3" key="1">
    <citation type="journal article" date="2010" name="Nature">
        <title>Genome sequencing and analysis of the model grass Brachypodium distachyon.</title>
        <authorList>
            <consortium name="International Brachypodium Initiative"/>
        </authorList>
    </citation>
    <scope>NUCLEOTIDE SEQUENCE [LARGE SCALE GENOMIC DNA]</scope>
    <source>
        <strain evidence="2 3">Bd21</strain>
    </source>
</reference>
<reference evidence="2" key="2">
    <citation type="submission" date="2017-06" db="EMBL/GenBank/DDBJ databases">
        <title>WGS assembly of Brachypodium distachyon.</title>
        <authorList>
            <consortium name="The International Brachypodium Initiative"/>
            <person name="Lucas S."/>
            <person name="Harmon-Smith M."/>
            <person name="Lail K."/>
            <person name="Tice H."/>
            <person name="Grimwood J."/>
            <person name="Bruce D."/>
            <person name="Barry K."/>
            <person name="Shu S."/>
            <person name="Lindquist E."/>
            <person name="Wang M."/>
            <person name="Pitluck S."/>
            <person name="Vogel J.P."/>
            <person name="Garvin D.F."/>
            <person name="Mockler T.C."/>
            <person name="Schmutz J."/>
            <person name="Rokhsar D."/>
            <person name="Bevan M.W."/>
        </authorList>
    </citation>
    <scope>NUCLEOTIDE SEQUENCE</scope>
    <source>
        <strain evidence="2">Bd21</strain>
    </source>
</reference>
<evidence type="ECO:0000313" key="2">
    <source>
        <dbReference type="EMBL" id="PNT61645.1"/>
    </source>
</evidence>
<dbReference type="AlphaFoldDB" id="A0A2K2CHZ4"/>
<name>A0A2K2CHZ4_BRADI</name>
<feature type="region of interest" description="Disordered" evidence="1">
    <location>
        <begin position="107"/>
        <end position="166"/>
    </location>
</feature>
<dbReference type="InParanoid" id="A0A2K2CHZ4"/>
<feature type="compositionally biased region" description="Basic and acidic residues" evidence="1">
    <location>
        <begin position="14"/>
        <end position="24"/>
    </location>
</feature>
<evidence type="ECO:0000313" key="3">
    <source>
        <dbReference type="EnsemblPlants" id="PNT61645"/>
    </source>
</evidence>
<sequence length="247" mass="26312">MRVRGWTPYLEQPSGERGESCSLEQPRDQRRLGLGMAAETQSATSLGGGGGGGGGAPEVAAVRRAAAGDPGPPVCDIVWFVPRSCCLAVPEASRRRNLLEYVRRRRSSGPVAGSGGLRAPFATAVGEAPSGRRHLPGAGRSGRRSPSPAGRALPPLTTSSNRSAPARRCPIARAPLLSCSRFIVRKLPRDPFVRIISLCVTGDRVCANLRQRGFMLSEYLSEILFGVLRLHNSSFSSLLLLLTVSFP</sequence>
<dbReference type="EnsemblPlants" id="PNT61645">
    <property type="protein sequence ID" value="PNT61645"/>
    <property type="gene ID" value="BRADI_5g18235v3"/>
</dbReference>